<dbReference type="GO" id="GO:0008270">
    <property type="term" value="F:zinc ion binding"/>
    <property type="evidence" value="ECO:0007669"/>
    <property type="project" value="UniProtKB-KW"/>
</dbReference>
<dbReference type="GO" id="GO:0030672">
    <property type="term" value="C:synaptic vesicle membrane"/>
    <property type="evidence" value="ECO:0007669"/>
    <property type="project" value="TreeGrafter"/>
</dbReference>
<dbReference type="Gene3D" id="1.10.357.50">
    <property type="match status" value="1"/>
</dbReference>
<evidence type="ECO:0000313" key="13">
    <source>
        <dbReference type="Proteomes" id="UP000314986"/>
    </source>
</evidence>
<feature type="domain" description="Phorbol-ester/DAG-type" evidence="9">
    <location>
        <begin position="562"/>
        <end position="612"/>
    </location>
</feature>
<dbReference type="GO" id="GO:0061789">
    <property type="term" value="P:dense core granule priming"/>
    <property type="evidence" value="ECO:0007669"/>
    <property type="project" value="TreeGrafter"/>
</dbReference>
<dbReference type="PRINTS" id="PR00360">
    <property type="entry name" value="C2DOMAIN"/>
</dbReference>
<dbReference type="InterPro" id="IPR002219">
    <property type="entry name" value="PKC_DAG/PE"/>
</dbReference>
<reference evidence="13" key="2">
    <citation type="journal article" date="2007" name="PLoS Biol.">
        <title>Survey sequencing and comparative analysis of the elephant shark (Callorhinchus milii) genome.</title>
        <authorList>
            <person name="Venkatesh B."/>
            <person name="Kirkness E.F."/>
            <person name="Loh Y.H."/>
            <person name="Halpern A.L."/>
            <person name="Lee A.P."/>
            <person name="Johnson J."/>
            <person name="Dandona N."/>
            <person name="Viswanathan L.D."/>
            <person name="Tay A."/>
            <person name="Venter J.C."/>
            <person name="Strausberg R.L."/>
            <person name="Brenner S."/>
        </authorList>
    </citation>
    <scope>NUCLEOTIDE SEQUENCE [LARGE SCALE GENOMIC DNA]</scope>
</reference>
<dbReference type="Gene3D" id="3.30.60.20">
    <property type="match status" value="1"/>
</dbReference>
<dbReference type="InterPro" id="IPR046349">
    <property type="entry name" value="C1-like_sf"/>
</dbReference>
<feature type="region of interest" description="Disordered" evidence="7">
    <location>
        <begin position="409"/>
        <end position="432"/>
    </location>
</feature>
<dbReference type="PROSITE" id="PS50004">
    <property type="entry name" value="C2"/>
    <property type="match status" value="2"/>
</dbReference>
<dbReference type="InterPro" id="IPR010439">
    <property type="entry name" value="MUN_dom"/>
</dbReference>
<keyword evidence="6" id="KW-0106">Calcium</keyword>
<evidence type="ECO:0000256" key="2">
    <source>
        <dbReference type="ARBA" id="ARBA00022723"/>
    </source>
</evidence>
<feature type="region of interest" description="Disordered" evidence="7">
    <location>
        <begin position="118"/>
        <end position="148"/>
    </location>
</feature>
<dbReference type="GO" id="GO:0098831">
    <property type="term" value="C:presynaptic active zone cytoplasmic component"/>
    <property type="evidence" value="ECO:0007669"/>
    <property type="project" value="TreeGrafter"/>
</dbReference>
<dbReference type="PANTHER" id="PTHR10480:SF2">
    <property type="entry name" value="PROTEIN UNC-13 HOMOLOG C"/>
    <property type="match status" value="1"/>
</dbReference>
<feature type="domain" description="C2" evidence="8">
    <location>
        <begin position="668"/>
        <end position="792"/>
    </location>
</feature>
<dbReference type="FunFam" id="2.60.40.150:FF:000014">
    <property type="entry name" value="protein unc-13 homolog B"/>
    <property type="match status" value="1"/>
</dbReference>
<dbReference type="Proteomes" id="UP000314986">
    <property type="component" value="Unassembled WGS sequence"/>
</dbReference>
<dbReference type="GeneTree" id="ENSGT00940000155174"/>
<dbReference type="Pfam" id="PF06292">
    <property type="entry name" value="MUN"/>
    <property type="match status" value="2"/>
</dbReference>
<sequence>MFAKKQANTTRKKESNLDKKAPKHTQQANPVRNQKFSTNLKSTVKRIAKCQSARNLSVEEEEGKTEYSLSPTLSYRVAIANGLQKSVISSNNDGLCPEVWSVDSGTSESLNEVSILHKGKERRSRTMPVRRNRKSVSSLAPSDGSSDGERTLLRLGALRKLRKWKKSQECISSETEMSSWKKTLGFRSKSLDRTGRVQQKSTMEPSFSSTGCISQTHDVMEMIFKELQGISQIETELSELRGHVNSLKQSIDEISSSVEVVQSEIEQLRSGFVQSRRETRDIHDYIRQISYQGSKVSLRFMNVPEEFHENTENVIYGIVEEKLGLTDARKTVRLELVHRLGQLRDCANAKPRPILVYFDSPQNRDLILKKCYKLKGSGIGISTEIFNDLHNRKEYSLPPKSQTYESMNMKSTTAEEEFRRNQWGSPDSSDKEVEEDFNSHSFEIINKFSRACNRRRARLKNIPPLNINSRLFAQYVICSVCFCTKAGFSFRPGSILYGIDSMPDLRRKKTMPIVRDVTLAARKAGISFAMATRTSLNNEELKAHVYKKTLQALIYPISSTTPHNFEVWTATTPTYCYECEGLLWGIARQGMRCSECGVKCHEKCQDLLNADCLQRAAEKSSKHGAEDKTQSIITAMKERMRIREQNNPEIFELIQEQFQVSKENYAQNLKAAKQNVLDGTSKWSAKLTITVLCAQGLQAKDKTGSSDPYVTVQVGKTKRRTKTIFGNLNPSWDEKFHFECHNSTDRIKVRVWDEDDDIKSRVKQHFKKESDDFLGQTIIEVRTLSGEMDVWYNLEKRTDKSAVSGAIRLKISVEIKGEEKVAPYHVQYTCLHENLFNYLTEIKYNGVVKIPELKGDEAWKVYFGDSAQEIVDEFAIRYGIESIYQAMTHFSCLSTKYMCPGVPAVMSTLLANINAYFAHTTASTNVSASDRFAASNFGRERFIKLLDQLHNSLRIDLSKYRDNFPAINPERLQDLKSTVDLLTSITFFRMKVQELQSPPRASSVVKDCVKACLDSTYKYIFDNCHDLYNQIKKQEIPREEQGPTIKNLDFWPKLITLMVSCVDEDKTAYTPVLNQFPQELNMGKISAEVIWQLFAQDMKYALEEHEKLRLCKSTDYMNLHFKVKWFYNEYVRDLPAMKDAVAEYSLWFEPFVIDWLDENEDVSMEFLHGALERDKKDGFQQTSEHALFSCSVVDVFTQLNQSFEIVKKLECPNPEALAHFMRRFAKTIGKVLLQYAAIVSNDFSSYCSKETLPCILINNIQQLRVQLEKMFESMGGKELDPEASGNLRELQIKLNNVLDELSSTFELRFAQTVSVVFLKAHLKLISLTTLSKTVLKRVLKELWKLVLNTIEKLIVLPPLTDQSDHVIREEGKSLTPRQCAIMEVVLATIKQYFHAGGNGLKKTFLEKSPDLQSLKYALSLYTQTTDALVKKFVGTQSSQGKELATELLQMETGRGMVGEISIHVDLFTHPGTGEHKVTVKIVAVNKLLWQTTAMFRPFVELNVIGPNLSDKKRKFGTKTKNNAWSPKYNETFHFILSNENGPESYELHISVKDYCFAREDRIIGMTVIQLKDIAEKGSCASWYPLIKNVYMDETGLTILRILSQRTNDEVAKEFVRLKSDTRSAEEST</sequence>
<evidence type="ECO:0000259" key="8">
    <source>
        <dbReference type="PROSITE" id="PS50004"/>
    </source>
</evidence>
<feature type="region of interest" description="Disordered" evidence="7">
    <location>
        <begin position="1"/>
        <end position="35"/>
    </location>
</feature>
<reference evidence="13" key="3">
    <citation type="journal article" date="2014" name="Nature">
        <title>Elephant shark genome provides unique insights into gnathostome evolution.</title>
        <authorList>
            <consortium name="International Elephant Shark Genome Sequencing Consortium"/>
            <person name="Venkatesh B."/>
            <person name="Lee A.P."/>
            <person name="Ravi V."/>
            <person name="Maurya A.K."/>
            <person name="Lian M.M."/>
            <person name="Swann J.B."/>
            <person name="Ohta Y."/>
            <person name="Flajnik M.F."/>
            <person name="Sutoh Y."/>
            <person name="Kasahara M."/>
            <person name="Hoon S."/>
            <person name="Gangu V."/>
            <person name="Roy S.W."/>
            <person name="Irimia M."/>
            <person name="Korzh V."/>
            <person name="Kondrychyn I."/>
            <person name="Lim Z.W."/>
            <person name="Tay B.H."/>
            <person name="Tohari S."/>
            <person name="Kong K.W."/>
            <person name="Ho S."/>
            <person name="Lorente-Galdos B."/>
            <person name="Quilez J."/>
            <person name="Marques-Bonet T."/>
            <person name="Raney B.J."/>
            <person name="Ingham P.W."/>
            <person name="Tay A."/>
            <person name="Hillier L.W."/>
            <person name="Minx P."/>
            <person name="Boehm T."/>
            <person name="Wilson R.K."/>
            <person name="Brenner S."/>
            <person name="Warren W.C."/>
        </authorList>
    </citation>
    <scope>NUCLEOTIDE SEQUENCE [LARGE SCALE GENOMIC DNA]</scope>
</reference>
<feature type="compositionally biased region" description="Polar residues" evidence="7">
    <location>
        <begin position="24"/>
        <end position="35"/>
    </location>
</feature>
<dbReference type="InterPro" id="IPR014770">
    <property type="entry name" value="Munc13_1"/>
</dbReference>
<dbReference type="GO" id="GO:0005516">
    <property type="term" value="F:calmodulin binding"/>
    <property type="evidence" value="ECO:0007669"/>
    <property type="project" value="TreeGrafter"/>
</dbReference>
<reference evidence="12" key="5">
    <citation type="submission" date="2025-09" db="UniProtKB">
        <authorList>
            <consortium name="Ensembl"/>
        </authorList>
    </citation>
    <scope>IDENTIFICATION</scope>
</reference>
<keyword evidence="3" id="KW-0677">Repeat</keyword>
<keyword evidence="13" id="KW-1185">Reference proteome</keyword>
<dbReference type="PROSITE" id="PS51258">
    <property type="entry name" value="MHD1"/>
    <property type="match status" value="1"/>
</dbReference>
<dbReference type="InterPro" id="IPR035892">
    <property type="entry name" value="C2_domain_sf"/>
</dbReference>
<feature type="domain" description="MHD1" evidence="10">
    <location>
        <begin position="1096"/>
        <end position="1239"/>
    </location>
</feature>
<dbReference type="InterPro" id="IPR000008">
    <property type="entry name" value="C2_dom"/>
</dbReference>
<feature type="region of interest" description="Disordered" evidence="7">
    <location>
        <begin position="191"/>
        <end position="210"/>
    </location>
</feature>
<feature type="compositionally biased region" description="Polar residues" evidence="7">
    <location>
        <begin position="196"/>
        <end position="210"/>
    </location>
</feature>
<dbReference type="InterPro" id="IPR027080">
    <property type="entry name" value="Unc-13"/>
</dbReference>
<dbReference type="FunFam" id="1.10.357.50:FF:000001">
    <property type="entry name" value="Protein unc-13 homolog B"/>
    <property type="match status" value="1"/>
</dbReference>
<dbReference type="InterPro" id="IPR037302">
    <property type="entry name" value="Unc-13_C2B"/>
</dbReference>
<dbReference type="Ensembl" id="ENSCMIT00000003974.1">
    <property type="protein sequence ID" value="ENSCMIP00000003829.1"/>
    <property type="gene ID" value="ENSCMIG00000001613.1"/>
</dbReference>
<dbReference type="SMART" id="SM00109">
    <property type="entry name" value="C1"/>
    <property type="match status" value="1"/>
</dbReference>
<dbReference type="GO" id="GO:0043195">
    <property type="term" value="C:terminal bouton"/>
    <property type="evidence" value="ECO:0007669"/>
    <property type="project" value="TreeGrafter"/>
</dbReference>
<evidence type="ECO:0000256" key="4">
    <source>
        <dbReference type="ARBA" id="ARBA00022771"/>
    </source>
</evidence>
<protein>
    <submittedName>
        <fullName evidence="12">Unc-13 homolog C</fullName>
    </submittedName>
</protein>
<evidence type="ECO:0000256" key="7">
    <source>
        <dbReference type="SAM" id="MobiDB-lite"/>
    </source>
</evidence>
<dbReference type="Gene3D" id="3.30.70.1820">
    <property type="entry name" value="L1 transposable element, RRM domain"/>
    <property type="match status" value="1"/>
</dbReference>
<keyword evidence="2" id="KW-0479">Metal-binding</keyword>
<name>A0A4W3H151_CALMI</name>
<dbReference type="GO" id="GO:0031594">
    <property type="term" value="C:neuromuscular junction"/>
    <property type="evidence" value="ECO:0007669"/>
    <property type="project" value="TreeGrafter"/>
</dbReference>
<dbReference type="PROSITE" id="PS51259">
    <property type="entry name" value="MHD2"/>
    <property type="match status" value="1"/>
</dbReference>
<dbReference type="GO" id="GO:0016082">
    <property type="term" value="P:synaptic vesicle priming"/>
    <property type="evidence" value="ECO:0007669"/>
    <property type="project" value="TreeGrafter"/>
</dbReference>
<dbReference type="Pfam" id="PF00130">
    <property type="entry name" value="C1_1"/>
    <property type="match status" value="1"/>
</dbReference>
<dbReference type="GO" id="GO:0099525">
    <property type="term" value="P:presynaptic dense core vesicle exocytosis"/>
    <property type="evidence" value="ECO:0007669"/>
    <property type="project" value="TreeGrafter"/>
</dbReference>
<dbReference type="GO" id="GO:0016081">
    <property type="term" value="P:synaptic vesicle docking"/>
    <property type="evidence" value="ECO:0007669"/>
    <property type="project" value="TreeGrafter"/>
</dbReference>
<dbReference type="FunFam" id="3.30.60.20:FF:000001">
    <property type="entry name" value="Protein unc-13 homolog B"/>
    <property type="match status" value="1"/>
</dbReference>
<evidence type="ECO:0000256" key="3">
    <source>
        <dbReference type="ARBA" id="ARBA00022737"/>
    </source>
</evidence>
<dbReference type="GO" id="GO:0005543">
    <property type="term" value="F:phospholipid binding"/>
    <property type="evidence" value="ECO:0007669"/>
    <property type="project" value="InterPro"/>
</dbReference>
<gene>
    <name evidence="12" type="primary">LOC103189394</name>
</gene>
<dbReference type="CDD" id="cd08395">
    <property type="entry name" value="C2C_Munc13"/>
    <property type="match status" value="1"/>
</dbReference>
<feature type="compositionally biased region" description="Basic and acidic residues" evidence="7">
    <location>
        <begin position="11"/>
        <end position="20"/>
    </location>
</feature>
<dbReference type="GO" id="GO:0005509">
    <property type="term" value="F:calcium ion binding"/>
    <property type="evidence" value="ECO:0007669"/>
    <property type="project" value="InterPro"/>
</dbReference>
<dbReference type="GO" id="GO:0017075">
    <property type="term" value="F:syntaxin-1 binding"/>
    <property type="evidence" value="ECO:0007669"/>
    <property type="project" value="TreeGrafter"/>
</dbReference>
<keyword evidence="4" id="KW-0863">Zinc-finger</keyword>
<feature type="domain" description="MHD2" evidence="11">
    <location>
        <begin position="1309"/>
        <end position="1432"/>
    </location>
</feature>
<accession>A0A4W3H151</accession>
<evidence type="ECO:0000259" key="11">
    <source>
        <dbReference type="PROSITE" id="PS51259"/>
    </source>
</evidence>
<reference evidence="13" key="1">
    <citation type="journal article" date="2006" name="Science">
        <title>Ancient noncoding elements conserved in the human genome.</title>
        <authorList>
            <person name="Venkatesh B."/>
            <person name="Kirkness E.F."/>
            <person name="Loh Y.H."/>
            <person name="Halpern A.L."/>
            <person name="Lee A.P."/>
            <person name="Johnson J."/>
            <person name="Dandona N."/>
            <person name="Viswanathan L.D."/>
            <person name="Tay A."/>
            <person name="Venter J.C."/>
            <person name="Strausberg R.L."/>
            <person name="Brenner S."/>
        </authorList>
    </citation>
    <scope>NUCLEOTIDE SEQUENCE [LARGE SCALE GENOMIC DNA]</scope>
</reference>
<keyword evidence="5" id="KW-0862">Zinc</keyword>
<dbReference type="FunFam" id="2.60.40.150:FF:000002">
    <property type="entry name" value="Protein unc-13 homolog B"/>
    <property type="match status" value="1"/>
</dbReference>
<evidence type="ECO:0000259" key="10">
    <source>
        <dbReference type="PROSITE" id="PS51258"/>
    </source>
</evidence>
<dbReference type="CDD" id="cd20859">
    <property type="entry name" value="C1_Munc13-2-like"/>
    <property type="match status" value="1"/>
</dbReference>
<dbReference type="GO" id="GO:0042734">
    <property type="term" value="C:presynaptic membrane"/>
    <property type="evidence" value="ECO:0007669"/>
    <property type="project" value="TreeGrafter"/>
</dbReference>
<keyword evidence="1" id="KW-0268">Exocytosis</keyword>
<dbReference type="Gene3D" id="2.60.40.150">
    <property type="entry name" value="C2 domain"/>
    <property type="match status" value="2"/>
</dbReference>
<feature type="compositionally biased region" description="Polar residues" evidence="7">
    <location>
        <begin position="135"/>
        <end position="145"/>
    </location>
</feature>
<dbReference type="Pfam" id="PF00168">
    <property type="entry name" value="C2"/>
    <property type="match status" value="2"/>
</dbReference>
<dbReference type="GO" id="GO:0019992">
    <property type="term" value="F:diacylglycerol binding"/>
    <property type="evidence" value="ECO:0007669"/>
    <property type="project" value="InterPro"/>
</dbReference>
<evidence type="ECO:0000256" key="1">
    <source>
        <dbReference type="ARBA" id="ARBA00022483"/>
    </source>
</evidence>
<dbReference type="GO" id="GO:0035249">
    <property type="term" value="P:synaptic transmission, glutamatergic"/>
    <property type="evidence" value="ECO:0007669"/>
    <property type="project" value="TreeGrafter"/>
</dbReference>
<organism evidence="12 13">
    <name type="scientific">Callorhinchus milii</name>
    <name type="common">Ghost shark</name>
    <dbReference type="NCBI Taxonomy" id="7868"/>
    <lineage>
        <taxon>Eukaryota</taxon>
        <taxon>Metazoa</taxon>
        <taxon>Chordata</taxon>
        <taxon>Craniata</taxon>
        <taxon>Vertebrata</taxon>
        <taxon>Chondrichthyes</taxon>
        <taxon>Holocephali</taxon>
        <taxon>Chimaeriformes</taxon>
        <taxon>Callorhinchidae</taxon>
        <taxon>Callorhinchus</taxon>
    </lineage>
</organism>
<reference evidence="12" key="4">
    <citation type="submission" date="2025-08" db="UniProtKB">
        <authorList>
            <consortium name="Ensembl"/>
        </authorList>
    </citation>
    <scope>IDENTIFICATION</scope>
</reference>
<dbReference type="PROSITE" id="PS00479">
    <property type="entry name" value="ZF_DAG_PE_1"/>
    <property type="match status" value="1"/>
</dbReference>
<proteinExistence type="predicted"/>
<dbReference type="CDD" id="cd04027">
    <property type="entry name" value="C2B_Munc13"/>
    <property type="match status" value="1"/>
</dbReference>
<evidence type="ECO:0000256" key="5">
    <source>
        <dbReference type="ARBA" id="ARBA00022833"/>
    </source>
</evidence>
<feature type="domain" description="C2" evidence="8">
    <location>
        <begin position="1456"/>
        <end position="1583"/>
    </location>
</feature>
<dbReference type="SMART" id="SM00239">
    <property type="entry name" value="C2"/>
    <property type="match status" value="2"/>
</dbReference>
<dbReference type="SUPFAM" id="SSF49562">
    <property type="entry name" value="C2 domain (Calcium/lipid-binding domain, CaLB)"/>
    <property type="match status" value="2"/>
</dbReference>
<dbReference type="SMART" id="SM01145">
    <property type="entry name" value="DUF1041"/>
    <property type="match status" value="1"/>
</dbReference>
<dbReference type="PANTHER" id="PTHR10480">
    <property type="entry name" value="PROTEIN UNC-13 HOMOLOG"/>
    <property type="match status" value="1"/>
</dbReference>
<feature type="compositionally biased region" description="Basic residues" evidence="7">
    <location>
        <begin position="118"/>
        <end position="134"/>
    </location>
</feature>
<dbReference type="SUPFAM" id="SSF57889">
    <property type="entry name" value="Cysteine-rich domain"/>
    <property type="match status" value="1"/>
</dbReference>
<evidence type="ECO:0000313" key="12">
    <source>
        <dbReference type="Ensembl" id="ENSCMIP00000003829.1"/>
    </source>
</evidence>
<dbReference type="InterPro" id="IPR014772">
    <property type="entry name" value="Munc13_dom-2"/>
</dbReference>
<evidence type="ECO:0000259" key="9">
    <source>
        <dbReference type="PROSITE" id="PS50081"/>
    </source>
</evidence>
<evidence type="ECO:0000256" key="6">
    <source>
        <dbReference type="ARBA" id="ARBA00022837"/>
    </source>
</evidence>
<dbReference type="PROSITE" id="PS50081">
    <property type="entry name" value="ZF_DAG_PE_2"/>
    <property type="match status" value="1"/>
</dbReference>